<keyword evidence="4" id="KW-1133">Transmembrane helix</keyword>
<dbReference type="eggNOG" id="KOG4237">
    <property type="taxonomic scope" value="Eukaryota"/>
</dbReference>
<dbReference type="InParanoid" id="C3YYA6"/>
<gene>
    <name evidence="8" type="ORF">BRAFLDRAFT_230668</name>
</gene>
<keyword evidence="7" id="KW-0732">Signal</keyword>
<dbReference type="Gene3D" id="3.80.10.10">
    <property type="entry name" value="Ribonuclease Inhibitor"/>
    <property type="match status" value="1"/>
</dbReference>
<dbReference type="AlphaFoldDB" id="C3YYA6"/>
<protein>
    <recommendedName>
        <fullName evidence="9">LRRNT domain-containing protein</fullName>
    </recommendedName>
</protein>
<accession>C3YYA6</accession>
<dbReference type="PANTHER" id="PTHR22650">
    <property type="entry name" value="GLYCOPROTEIN IB BETA"/>
    <property type="match status" value="1"/>
</dbReference>
<evidence type="ECO:0000313" key="8">
    <source>
        <dbReference type="EMBL" id="EEN54725.1"/>
    </source>
</evidence>
<keyword evidence="2" id="KW-0812">Transmembrane</keyword>
<reference evidence="8" key="1">
    <citation type="journal article" date="2008" name="Nature">
        <title>The amphioxus genome and the evolution of the chordate karyotype.</title>
        <authorList>
            <consortium name="US DOE Joint Genome Institute (JGI-PGF)"/>
            <person name="Putnam N.H."/>
            <person name="Butts T."/>
            <person name="Ferrier D.E.K."/>
            <person name="Furlong R.F."/>
            <person name="Hellsten U."/>
            <person name="Kawashima T."/>
            <person name="Robinson-Rechavi M."/>
            <person name="Shoguchi E."/>
            <person name="Terry A."/>
            <person name="Yu J.-K."/>
            <person name="Benito-Gutierrez E.L."/>
            <person name="Dubchak I."/>
            <person name="Garcia-Fernandez J."/>
            <person name="Gibson-Brown J.J."/>
            <person name="Grigoriev I.V."/>
            <person name="Horton A.C."/>
            <person name="de Jong P.J."/>
            <person name="Jurka J."/>
            <person name="Kapitonov V.V."/>
            <person name="Kohara Y."/>
            <person name="Kuroki Y."/>
            <person name="Lindquist E."/>
            <person name="Lucas S."/>
            <person name="Osoegawa K."/>
            <person name="Pennacchio L.A."/>
            <person name="Salamov A.A."/>
            <person name="Satou Y."/>
            <person name="Sauka-Spengler T."/>
            <person name="Schmutz J."/>
            <person name="Shin-I T."/>
            <person name="Toyoda A."/>
            <person name="Bronner-Fraser M."/>
            <person name="Fujiyama A."/>
            <person name="Holland L.Z."/>
            <person name="Holland P.W.H."/>
            <person name="Satoh N."/>
            <person name="Rokhsar D.S."/>
        </authorList>
    </citation>
    <scope>NUCLEOTIDE SEQUENCE [LARGE SCALE GENOMIC DNA]</scope>
    <source>
        <strain evidence="8">S238N-H82</strain>
        <tissue evidence="8">Testes</tissue>
    </source>
</reference>
<dbReference type="InterPro" id="IPR001611">
    <property type="entry name" value="Leu-rich_rpt"/>
</dbReference>
<evidence type="ECO:0000256" key="2">
    <source>
        <dbReference type="ARBA" id="ARBA00022692"/>
    </source>
</evidence>
<evidence type="ECO:0000256" key="7">
    <source>
        <dbReference type="SAM" id="SignalP"/>
    </source>
</evidence>
<feature type="chain" id="PRO_5002934141" description="LRRNT domain-containing protein" evidence="7">
    <location>
        <begin position="25"/>
        <end position="94"/>
    </location>
</feature>
<organism>
    <name type="scientific">Branchiostoma floridae</name>
    <name type="common">Florida lancelet</name>
    <name type="synonym">Amphioxus</name>
    <dbReference type="NCBI Taxonomy" id="7739"/>
    <lineage>
        <taxon>Eukaryota</taxon>
        <taxon>Metazoa</taxon>
        <taxon>Chordata</taxon>
        <taxon>Cephalochordata</taxon>
        <taxon>Leptocardii</taxon>
        <taxon>Amphioxiformes</taxon>
        <taxon>Branchiostomatidae</taxon>
        <taxon>Branchiostoma</taxon>
    </lineage>
</organism>
<keyword evidence="3" id="KW-0130">Cell adhesion</keyword>
<dbReference type="InterPro" id="IPR052313">
    <property type="entry name" value="GPIb-IX-V_Complex"/>
</dbReference>
<keyword evidence="6" id="KW-1015">Disulfide bond</keyword>
<keyword evidence="5" id="KW-0472">Membrane</keyword>
<dbReference type="PANTHER" id="PTHR22650:SF4">
    <property type="entry name" value="LEUCINE-RICH REPEAT AND TRANSMEMBRANE DOMAIN-CONTAINING PROTEIN 2-LIKE"/>
    <property type="match status" value="1"/>
</dbReference>
<comment type="subcellular location">
    <subcellularLocation>
        <location evidence="1">Membrane</location>
        <topology evidence="1">Single-pass membrane protein</topology>
    </subcellularLocation>
</comment>
<feature type="signal peptide" evidence="7">
    <location>
        <begin position="1"/>
        <end position="24"/>
    </location>
</feature>
<feature type="non-terminal residue" evidence="8">
    <location>
        <position position="94"/>
    </location>
</feature>
<evidence type="ECO:0000256" key="3">
    <source>
        <dbReference type="ARBA" id="ARBA00022889"/>
    </source>
</evidence>
<evidence type="ECO:0000256" key="1">
    <source>
        <dbReference type="ARBA" id="ARBA00004167"/>
    </source>
</evidence>
<evidence type="ECO:0008006" key="9">
    <source>
        <dbReference type="Google" id="ProtNLM"/>
    </source>
</evidence>
<evidence type="ECO:0000256" key="5">
    <source>
        <dbReference type="ARBA" id="ARBA00023136"/>
    </source>
</evidence>
<dbReference type="Pfam" id="PF13855">
    <property type="entry name" value="LRR_8"/>
    <property type="match status" value="1"/>
</dbReference>
<dbReference type="EMBL" id="GG666564">
    <property type="protein sequence ID" value="EEN54725.1"/>
    <property type="molecule type" value="Genomic_DNA"/>
</dbReference>
<dbReference type="InterPro" id="IPR032675">
    <property type="entry name" value="LRR_dom_sf"/>
</dbReference>
<proteinExistence type="predicted"/>
<evidence type="ECO:0000256" key="4">
    <source>
        <dbReference type="ARBA" id="ARBA00022989"/>
    </source>
</evidence>
<evidence type="ECO:0000256" key="6">
    <source>
        <dbReference type="ARBA" id="ARBA00023157"/>
    </source>
</evidence>
<name>C3YYA6_BRAFL</name>
<sequence length="94" mass="10306">MGGKLRHLLIFLLIIPKEPNLPEAGCSCEPSSQCQCYKLGLTGIPQNLPTSISRLNLQGNQITSIQSGSFTNLTRLKALHLHFNMITVIEKGAF</sequence>
<dbReference type="SUPFAM" id="SSF52058">
    <property type="entry name" value="L domain-like"/>
    <property type="match status" value="1"/>
</dbReference>